<name>A0A5D0WQX7_9FIRM</name>
<gene>
    <name evidence="1" type="ORF">FXB42_06450</name>
</gene>
<sequence>MTALDFLSQAYRLDLRIDSKLEQINSLNELATKCTATISGMPRSPNQSISSMADMVAKIVDLQIEIDRDIHQLIDIKRRIVASIKAVDNKEFQTLLELRFLCGCTWEEIAIKMGFSIQHTYRMRDRALKKIVVNESGE</sequence>
<comment type="caution">
    <text evidence="1">The sequence shown here is derived from an EMBL/GenBank/DDBJ whole genome shotgun (WGS) entry which is preliminary data.</text>
</comment>
<evidence type="ECO:0000313" key="1">
    <source>
        <dbReference type="EMBL" id="TYC86494.1"/>
    </source>
</evidence>
<dbReference type="RefSeq" id="WP_148637198.1">
    <property type="nucleotide sequence ID" value="NZ_VSLA01000010.1"/>
</dbReference>
<dbReference type="AlphaFoldDB" id="A0A5D0WQX7"/>
<organism evidence="1 2">
    <name type="scientific">Acetobacterium wieringae</name>
    <dbReference type="NCBI Taxonomy" id="52694"/>
    <lineage>
        <taxon>Bacteria</taxon>
        <taxon>Bacillati</taxon>
        <taxon>Bacillota</taxon>
        <taxon>Clostridia</taxon>
        <taxon>Eubacteriales</taxon>
        <taxon>Eubacteriaceae</taxon>
        <taxon>Acetobacterium</taxon>
    </lineage>
</organism>
<proteinExistence type="predicted"/>
<evidence type="ECO:0000313" key="2">
    <source>
        <dbReference type="Proteomes" id="UP000322619"/>
    </source>
</evidence>
<dbReference type="SUPFAM" id="SSF88659">
    <property type="entry name" value="Sigma3 and sigma4 domains of RNA polymerase sigma factors"/>
    <property type="match status" value="1"/>
</dbReference>
<dbReference type="InterPro" id="IPR013324">
    <property type="entry name" value="RNA_pol_sigma_r3/r4-like"/>
</dbReference>
<reference evidence="1 2" key="1">
    <citation type="submission" date="2019-08" db="EMBL/GenBank/DDBJ databases">
        <title>Isolation and enrichment of carboxydotrophic bacteria from anaerobic sludge for the production of bio-based chemicals from syngas.</title>
        <authorList>
            <person name="Antares A.L."/>
            <person name="Moreira J."/>
            <person name="Diender M."/>
            <person name="Parshina S.N."/>
            <person name="Stams A.J.M."/>
            <person name="Alves M."/>
            <person name="Alves J.I."/>
            <person name="Sousa D.Z."/>
        </authorList>
    </citation>
    <scope>NUCLEOTIDE SEQUENCE [LARGE SCALE GENOMIC DNA]</scope>
    <source>
        <strain evidence="1 2">JM</strain>
    </source>
</reference>
<dbReference type="EMBL" id="VSLA01000010">
    <property type="protein sequence ID" value="TYC86494.1"/>
    <property type="molecule type" value="Genomic_DNA"/>
</dbReference>
<accession>A0A5D0WQX7</accession>
<dbReference type="Proteomes" id="UP000322619">
    <property type="component" value="Unassembled WGS sequence"/>
</dbReference>
<protein>
    <submittedName>
        <fullName evidence="1">Sigma-70 family RNA polymerase sigma factor</fullName>
    </submittedName>
</protein>